<organism evidence="1">
    <name type="scientific">marine sediment metagenome</name>
    <dbReference type="NCBI Taxonomy" id="412755"/>
    <lineage>
        <taxon>unclassified sequences</taxon>
        <taxon>metagenomes</taxon>
        <taxon>ecological metagenomes</taxon>
    </lineage>
</organism>
<dbReference type="AlphaFoldDB" id="X0VXG9"/>
<dbReference type="EMBL" id="BARS01035177">
    <property type="protein sequence ID" value="GAG15812.1"/>
    <property type="molecule type" value="Genomic_DNA"/>
</dbReference>
<protein>
    <submittedName>
        <fullName evidence="1">Uncharacterized protein</fullName>
    </submittedName>
</protein>
<name>X0VXG9_9ZZZZ</name>
<sequence>GVLLGDDTIFFSNLFIPNIYNKGGSIYRTLRKILPLFETNENLTKYKLIFLMSNLDLKKEINHIKIIKV</sequence>
<feature type="non-terminal residue" evidence="1">
    <location>
        <position position="1"/>
    </location>
</feature>
<proteinExistence type="predicted"/>
<comment type="caution">
    <text evidence="1">The sequence shown here is derived from an EMBL/GenBank/DDBJ whole genome shotgun (WGS) entry which is preliminary data.</text>
</comment>
<evidence type="ECO:0000313" key="1">
    <source>
        <dbReference type="EMBL" id="GAG15812.1"/>
    </source>
</evidence>
<accession>X0VXG9</accession>
<gene>
    <name evidence="1" type="ORF">S01H1_54236</name>
</gene>
<reference evidence="1" key="1">
    <citation type="journal article" date="2014" name="Front. Microbiol.">
        <title>High frequency of phylogenetically diverse reductive dehalogenase-homologous genes in deep subseafloor sedimentary metagenomes.</title>
        <authorList>
            <person name="Kawai M."/>
            <person name="Futagami T."/>
            <person name="Toyoda A."/>
            <person name="Takaki Y."/>
            <person name="Nishi S."/>
            <person name="Hori S."/>
            <person name="Arai W."/>
            <person name="Tsubouchi T."/>
            <person name="Morono Y."/>
            <person name="Uchiyama I."/>
            <person name="Ito T."/>
            <person name="Fujiyama A."/>
            <person name="Inagaki F."/>
            <person name="Takami H."/>
        </authorList>
    </citation>
    <scope>NUCLEOTIDE SEQUENCE</scope>
    <source>
        <strain evidence="1">Expedition CK06-06</strain>
    </source>
</reference>